<dbReference type="InterPro" id="IPR035278">
    <property type="entry name" value="DUF5355"/>
</dbReference>
<keyword evidence="2" id="KW-1185">Reference proteome</keyword>
<dbReference type="EMBL" id="CP034460">
    <property type="protein sequence ID" value="QBM90409.1"/>
    <property type="molecule type" value="Genomic_DNA"/>
</dbReference>
<dbReference type="InterPro" id="IPR038499">
    <property type="entry name" value="BRO1_sf"/>
</dbReference>
<name>A0A4P6XTD8_9ASCO</name>
<dbReference type="Proteomes" id="UP000292447">
    <property type="component" value="Chromosome V"/>
</dbReference>
<accession>A0A4P6XTD8</accession>
<evidence type="ECO:0000313" key="2">
    <source>
        <dbReference type="Proteomes" id="UP000292447"/>
    </source>
</evidence>
<reference evidence="2" key="1">
    <citation type="submission" date="2019-03" db="EMBL/GenBank/DDBJ databases">
        <title>Snf2 controls pulcherriminic acid biosynthesis and connects pigmentation and antifungal activity of the yeast Metschnikowia pulcherrima.</title>
        <authorList>
            <person name="Gore-Lloyd D."/>
            <person name="Sumann I."/>
            <person name="Brachmann A.O."/>
            <person name="Schneeberger K."/>
            <person name="Ortiz-Merino R.A."/>
            <person name="Moreno-Beltran M."/>
            <person name="Schlaefli M."/>
            <person name="Kirner P."/>
            <person name="Santos Kron A."/>
            <person name="Wolfe K.H."/>
            <person name="Piel J."/>
            <person name="Ahrens C.H."/>
            <person name="Henk D."/>
            <person name="Freimoser F.M."/>
        </authorList>
    </citation>
    <scope>NUCLEOTIDE SEQUENCE [LARGE SCALE GENOMIC DNA]</scope>
    <source>
        <strain evidence="2">APC 1.2</strain>
    </source>
</reference>
<proteinExistence type="predicted"/>
<protein>
    <submittedName>
        <fullName evidence="1">Uncharacterized protein</fullName>
    </submittedName>
</protein>
<sequence>MIVLPNTPSTPKLLNILNGKLPQILSSKTLALRASINVTAPEIHAELAQYMLRLEQYLDAIFEDLVSRNPGKEYEELAAIALACVLSALIPWKNVGLGKSTKSLRVQKPTLEWTLLTEITATAIAMAQTYMRLGADLTNELIEETEPAGNGAISIEIDQKWRLVAEFYKSAILLLDFGQNFQAAIPITEAVPPLFNPAIFALFDKICNIGIQMSILCKSSWLNRASLSGNDTLSSSNNGVLCRVAIWVFNEVMACQNLILEMEKSGSECVNLNYDGWREYLSIFFKYVTAYSGLFLAIENYQQQKLGQAIGLLNFSLVALQSKSMGVDKKRVRDRLKNRFAGRKNDKFIASLQSVTALNIDKLVFLGLSGAMLGDLSLLFDQIVLLHLKFTKENDNLHFEAVASWKDTRADLKWPLGAKIPVSPPKQYLPRSLSRDVNADLVASERKIYY</sequence>
<evidence type="ECO:0000313" key="1">
    <source>
        <dbReference type="EMBL" id="QBM90409.1"/>
    </source>
</evidence>
<dbReference type="Gene3D" id="1.25.40.280">
    <property type="entry name" value="alix/aip1 like domains"/>
    <property type="match status" value="1"/>
</dbReference>
<dbReference type="AlphaFoldDB" id="A0A4P6XTD8"/>
<organism evidence="1 2">
    <name type="scientific">Metschnikowia aff. pulcherrima</name>
    <dbReference type="NCBI Taxonomy" id="2163413"/>
    <lineage>
        <taxon>Eukaryota</taxon>
        <taxon>Fungi</taxon>
        <taxon>Dikarya</taxon>
        <taxon>Ascomycota</taxon>
        <taxon>Saccharomycotina</taxon>
        <taxon>Pichiomycetes</taxon>
        <taxon>Metschnikowiaceae</taxon>
        <taxon>Metschnikowia</taxon>
    </lineage>
</organism>
<dbReference type="Pfam" id="PF17306">
    <property type="entry name" value="DUF5355"/>
    <property type="match status" value="1"/>
</dbReference>
<gene>
    <name evidence="1" type="ORF">METSCH_E06580</name>
</gene>